<proteinExistence type="predicted"/>
<dbReference type="Gene3D" id="1.10.10.10">
    <property type="entry name" value="Winged helix-like DNA-binding domain superfamily/Winged helix DNA-binding domain"/>
    <property type="match status" value="1"/>
</dbReference>
<keyword evidence="3" id="KW-0804">Transcription</keyword>
<evidence type="ECO:0000256" key="2">
    <source>
        <dbReference type="ARBA" id="ARBA00023125"/>
    </source>
</evidence>
<dbReference type="EMBL" id="SLWM01000003">
    <property type="protein sequence ID" value="TCO27962.1"/>
    <property type="molecule type" value="Genomic_DNA"/>
</dbReference>
<dbReference type="PANTHER" id="PTHR44846">
    <property type="entry name" value="MANNOSYL-D-GLYCERATE TRANSPORT/METABOLISM SYSTEM REPRESSOR MNGR-RELATED"/>
    <property type="match status" value="1"/>
</dbReference>
<dbReference type="InterPro" id="IPR050679">
    <property type="entry name" value="Bact_HTH_transcr_reg"/>
</dbReference>
<dbReference type="SMART" id="SM00866">
    <property type="entry name" value="UTRA"/>
    <property type="match status" value="1"/>
</dbReference>
<evidence type="ECO:0000313" key="6">
    <source>
        <dbReference type="Proteomes" id="UP000295818"/>
    </source>
</evidence>
<feature type="domain" description="HTH gntR-type" evidence="4">
    <location>
        <begin position="4"/>
        <end position="73"/>
    </location>
</feature>
<evidence type="ECO:0000256" key="3">
    <source>
        <dbReference type="ARBA" id="ARBA00023163"/>
    </source>
</evidence>
<dbReference type="InterPro" id="IPR011663">
    <property type="entry name" value="UTRA"/>
</dbReference>
<dbReference type="InterPro" id="IPR028978">
    <property type="entry name" value="Chorismate_lyase_/UTRA_dom_sf"/>
</dbReference>
<dbReference type="SUPFAM" id="SSF64288">
    <property type="entry name" value="Chorismate lyase-like"/>
    <property type="match status" value="1"/>
</dbReference>
<dbReference type="InterPro" id="IPR000524">
    <property type="entry name" value="Tscrpt_reg_HTH_GntR"/>
</dbReference>
<dbReference type="CDD" id="cd07377">
    <property type="entry name" value="WHTH_GntR"/>
    <property type="match status" value="1"/>
</dbReference>
<organism evidence="5 6">
    <name type="scientific">Kribbella orskensis</name>
    <dbReference type="NCBI Taxonomy" id="2512216"/>
    <lineage>
        <taxon>Bacteria</taxon>
        <taxon>Bacillati</taxon>
        <taxon>Actinomycetota</taxon>
        <taxon>Actinomycetes</taxon>
        <taxon>Propionibacteriales</taxon>
        <taxon>Kribbellaceae</taxon>
        <taxon>Kribbella</taxon>
    </lineage>
</organism>
<evidence type="ECO:0000256" key="1">
    <source>
        <dbReference type="ARBA" id="ARBA00023015"/>
    </source>
</evidence>
<keyword evidence="6" id="KW-1185">Reference proteome</keyword>
<reference evidence="5 6" key="1">
    <citation type="journal article" date="2015" name="Stand. Genomic Sci.">
        <title>Genomic Encyclopedia of Bacterial and Archaeal Type Strains, Phase III: the genomes of soil and plant-associated and newly described type strains.</title>
        <authorList>
            <person name="Whitman W.B."/>
            <person name="Woyke T."/>
            <person name="Klenk H.P."/>
            <person name="Zhou Y."/>
            <person name="Lilburn T.G."/>
            <person name="Beck B.J."/>
            <person name="De Vos P."/>
            <person name="Vandamme P."/>
            <person name="Eisen J.A."/>
            <person name="Garrity G."/>
            <person name="Hugenholtz P."/>
            <person name="Kyrpides N.C."/>
        </authorList>
    </citation>
    <scope>NUCLEOTIDE SEQUENCE [LARGE SCALE GENOMIC DNA]</scope>
    <source>
        <strain evidence="5 6">VKM Ac-2538</strain>
    </source>
</reference>
<evidence type="ECO:0000259" key="4">
    <source>
        <dbReference type="PROSITE" id="PS50949"/>
    </source>
</evidence>
<dbReference type="InterPro" id="IPR036390">
    <property type="entry name" value="WH_DNA-bd_sf"/>
</dbReference>
<dbReference type="Pfam" id="PF07702">
    <property type="entry name" value="UTRA"/>
    <property type="match status" value="1"/>
</dbReference>
<protein>
    <submittedName>
        <fullName evidence="5">GntR family transcriptional regulator</fullName>
    </submittedName>
</protein>
<dbReference type="Pfam" id="PF00392">
    <property type="entry name" value="GntR"/>
    <property type="match status" value="1"/>
</dbReference>
<gene>
    <name evidence="5" type="ORF">EV644_103666</name>
</gene>
<dbReference type="PRINTS" id="PR00035">
    <property type="entry name" value="HTHGNTR"/>
</dbReference>
<keyword evidence="2" id="KW-0238">DNA-binding</keyword>
<dbReference type="PANTHER" id="PTHR44846:SF17">
    <property type="entry name" value="GNTR-FAMILY TRANSCRIPTIONAL REGULATOR"/>
    <property type="match status" value="1"/>
</dbReference>
<dbReference type="InterPro" id="IPR036388">
    <property type="entry name" value="WH-like_DNA-bd_sf"/>
</dbReference>
<dbReference type="Gene3D" id="3.40.1410.10">
    <property type="entry name" value="Chorismate lyase-like"/>
    <property type="match status" value="1"/>
</dbReference>
<dbReference type="SMART" id="SM00345">
    <property type="entry name" value="HTH_GNTR"/>
    <property type="match status" value="1"/>
</dbReference>
<dbReference type="SUPFAM" id="SSF46785">
    <property type="entry name" value="Winged helix' DNA-binding domain"/>
    <property type="match status" value="1"/>
</dbReference>
<dbReference type="PROSITE" id="PS50949">
    <property type="entry name" value="HTH_GNTR"/>
    <property type="match status" value="1"/>
</dbReference>
<name>A0ABY2BT97_9ACTN</name>
<evidence type="ECO:0000313" key="5">
    <source>
        <dbReference type="EMBL" id="TCO27962.1"/>
    </source>
</evidence>
<sequence length="277" mass="31123">MNSPTRWENLYEDLRSRLDRQELKAGDRLPSERELMEQTGLSRNTVRSAVSRLEHEGLIEDLGGSRGRVVSQRMRIAFDMSKFELGAYTDDPANGKDQWLTGVEAAGWTGRQIVVDVTELPAPAQVADFLQLDAPGTPAVRRRRLRLVSRPEENIPERVAMIADTWTPPDIAYKLIDGRAPLMSPEDTTLPGGIYYALGFRQVRFIDNIEVRMPTAEEAELMSLSPGTAVGQHARIGIDETGRRVRVLIHIWAGDRQVITYDLPVPERRLPTNGDAR</sequence>
<keyword evidence="1" id="KW-0805">Transcription regulation</keyword>
<dbReference type="Proteomes" id="UP000295818">
    <property type="component" value="Unassembled WGS sequence"/>
</dbReference>
<comment type="caution">
    <text evidence="5">The sequence shown here is derived from an EMBL/GenBank/DDBJ whole genome shotgun (WGS) entry which is preliminary data.</text>
</comment>
<accession>A0ABY2BT97</accession>